<dbReference type="EMBL" id="FQ311873">
    <property type="protein sequence ID" value="CBS91358.1"/>
    <property type="molecule type" value="Genomic_DNA"/>
</dbReference>
<dbReference type="PROSITE" id="PS51192">
    <property type="entry name" value="HELICASE_ATP_BIND_1"/>
    <property type="match status" value="1"/>
</dbReference>
<dbReference type="Gene3D" id="3.40.50.10810">
    <property type="entry name" value="Tandem AAA-ATPase domain"/>
    <property type="match status" value="1"/>
</dbReference>
<dbReference type="Pfam" id="PF00176">
    <property type="entry name" value="SNF2-rel_dom"/>
    <property type="match status" value="1"/>
</dbReference>
<dbReference type="Proteomes" id="UP000005667">
    <property type="component" value="Plasmid AZO_p5"/>
</dbReference>
<keyword evidence="2" id="KW-0863">Zinc-finger</keyword>
<dbReference type="SMART" id="SM00490">
    <property type="entry name" value="HELICc"/>
    <property type="match status" value="1"/>
</dbReference>
<keyword evidence="1" id="KW-0378">Hydrolase</keyword>
<keyword evidence="2" id="KW-0479">Metal-binding</keyword>
<dbReference type="Pfam" id="PF04434">
    <property type="entry name" value="SWIM"/>
    <property type="match status" value="1"/>
</dbReference>
<keyword evidence="6" id="KW-0547">Nucleotide-binding</keyword>
<geneLocation type="plasmid" evidence="6 7">
    <name>AZO_p5</name>
</geneLocation>
<dbReference type="InterPro" id="IPR049730">
    <property type="entry name" value="SNF2/RAD54-like_C"/>
</dbReference>
<sequence length="1179" mass="129568">MFDLSDLRRLTEPGAFERGRQYWRDGRVKQVEAERGAGDDWTVTSAVRGSGRALYRQEIVVELVHGVLRALDGNCDCPVGYNCKHVVAAMLAWDERSRRLPPAPPVRAPAPLPVRTAAAVQQQAAAADPGLSAPVRDLLSRLTAAALRDGADRYADTVRKRLLYVLNVGEPRPGERGLLLRIMSVTLRKDGQFSNDDKSYDSYQFNTLATAKFVTPADHELLKAVSRNGQTVSQGFLLPPDTAPWLIERMLRTGRLYWQDFRNGEPLRPGDALSGTPRWETDGAGNQRFAVAIEPASGDAPPPVVLPTVPLLYVDPAKAACGPVEAAAVSPHVAAALLAAPPLPPGEVAAFRAEAERLGDRLPVLPVPPARAERRRVLPRPVLRLGVARPAGLYGFHPSAYGYSPYGITAAPEIAVADLQFDYAGTRLHWKRGGPPLQWMEDGILVTAERRPAEEKKAVKRLKDAGLDLPPLPLSVGGGPLVRDELFAAPGDEFDERSIWLAFCHSVLPELKAAGWTVDVDPKFPFEVLEAPKDWAFEVGDGSGIDWFSLSLGVDIGGQRIDLLPILREVIDALARIDPYLIGEEFLDDDGRENDGADGGTPGLEAVLEQLAPSGTMFVRIDDSRYIPLEVERLKPMIGVLMELFGLQPGGGELRIGRSHLGDLSALEDAAAAAGIPLLGADAVRAMARALREAGGVPAVAPPQGLHATLRPYQQAGLDWLQFLGAHGFGGILADDMGLGKTLQALAHLMAEKEAGRLDRPSLLIAPTSVLGNWRAEVQRFAPTLRTVILHGPQRKEAHGSLADQDLVVTSYALLPRDREVLTAQPWHMAIFDEAQYLKNPAGQSYKAAQALEARQRLCLTGTPVENNLDELWALFAVSMPSLFGDRTGFRRLFRTPIEKHGDAERQRVLARRVRPFLLRRTKEQVASELPPKTEIVETVEPGDSQRDLYETIRLTMDRRVREEVARKGLARSHITILDALLKLRQVCCDPRLVKLESARKRVAKGASSAKLDRLLEMLPELLADGRRILLFSQFTSMFDLIRPELDRLAIPFVELTGDTRDRETPVRRFQAGEVPLFLISLKAGGTGLNLTAADTVIHYDPWWNPAVEDQATDRAHRIGQDKPVFVYKLVTAGTVEERMVQLQERKRRLGEAVYDQDRTAEDLLTADDLDFLLAPIDG</sequence>
<evidence type="ECO:0000259" key="4">
    <source>
        <dbReference type="PROSITE" id="PS51192"/>
    </source>
</evidence>
<dbReference type="Pfam" id="PF00271">
    <property type="entry name" value="Helicase_C"/>
    <property type="match status" value="1"/>
</dbReference>
<dbReference type="PROSITE" id="PS50966">
    <property type="entry name" value="ZF_SWIM"/>
    <property type="match status" value="1"/>
</dbReference>
<dbReference type="GO" id="GO:0008270">
    <property type="term" value="F:zinc ion binding"/>
    <property type="evidence" value="ECO:0007669"/>
    <property type="project" value="UniProtKB-KW"/>
</dbReference>
<keyword evidence="6" id="KW-0614">Plasmid</keyword>
<feature type="domain" description="Helicase ATP-binding" evidence="4">
    <location>
        <begin position="722"/>
        <end position="882"/>
    </location>
</feature>
<feature type="domain" description="Helicase C-terminal" evidence="5">
    <location>
        <begin position="1011"/>
        <end position="1165"/>
    </location>
</feature>
<reference evidence="7" key="1">
    <citation type="journal article" date="2011" name="PLoS Genet.">
        <title>Azospirillum genomes reveal transition of bacteria from aquatic to terrestrial environments.</title>
        <authorList>
            <person name="Wisniewski-Dye F."/>
            <person name="Borziak K."/>
            <person name="Khalsa-Moyers G."/>
            <person name="Alexandre G."/>
            <person name="Sukharnikov L.O."/>
            <person name="Wuichet K."/>
            <person name="Hurst G.B."/>
            <person name="McDonald W.H."/>
            <person name="Robertson J.S."/>
            <person name="Barbe V."/>
            <person name="Calteau A."/>
            <person name="Rouy Z."/>
            <person name="Mangenot S."/>
            <person name="Prigent-Combaret C."/>
            <person name="Normand P."/>
            <person name="Boyer M."/>
            <person name="Siguier P."/>
            <person name="Dessaux Y."/>
            <person name="Elmerich C."/>
            <person name="Condemine G."/>
            <person name="Krishnen G."/>
            <person name="Kennedy I."/>
            <person name="Paterson A.H."/>
            <person name="Gonzalez V."/>
            <person name="Mavingui P."/>
            <person name="Zhulin I.B."/>
        </authorList>
    </citation>
    <scope>NUCLEOTIDE SEQUENCE [LARGE SCALE GENOMIC DNA]</scope>
    <source>
        <strain evidence="7">4B</strain>
    </source>
</reference>
<dbReference type="PANTHER" id="PTHR10799">
    <property type="entry name" value="SNF2/RAD54 HELICASE FAMILY"/>
    <property type="match status" value="1"/>
</dbReference>
<evidence type="ECO:0000256" key="2">
    <source>
        <dbReference type="PROSITE-ProRule" id="PRU00325"/>
    </source>
</evidence>
<feature type="domain" description="SWIM-type" evidence="3">
    <location>
        <begin position="57"/>
        <end position="94"/>
    </location>
</feature>
<dbReference type="GO" id="GO:0005524">
    <property type="term" value="F:ATP binding"/>
    <property type="evidence" value="ECO:0007669"/>
    <property type="project" value="InterPro"/>
</dbReference>
<gene>
    <name evidence="6" type="ordered locus">AZOLI_p50367</name>
</gene>
<dbReference type="InterPro" id="IPR038718">
    <property type="entry name" value="SNF2-like_sf"/>
</dbReference>
<dbReference type="InterPro" id="IPR014001">
    <property type="entry name" value="Helicase_ATP-bd"/>
</dbReference>
<dbReference type="Gene3D" id="3.40.50.300">
    <property type="entry name" value="P-loop containing nucleotide triphosphate hydrolases"/>
    <property type="match status" value="1"/>
</dbReference>
<dbReference type="SUPFAM" id="SSF52540">
    <property type="entry name" value="P-loop containing nucleoside triphosphate hydrolases"/>
    <property type="match status" value="2"/>
</dbReference>
<dbReference type="InterPro" id="IPR007527">
    <property type="entry name" value="Znf_SWIM"/>
</dbReference>
<dbReference type="CDD" id="cd18793">
    <property type="entry name" value="SF2_C_SNF"/>
    <property type="match status" value="1"/>
</dbReference>
<keyword evidence="6" id="KW-0347">Helicase</keyword>
<evidence type="ECO:0000313" key="6">
    <source>
        <dbReference type="EMBL" id="CBS91358.1"/>
    </source>
</evidence>
<dbReference type="InterPro" id="IPR001650">
    <property type="entry name" value="Helicase_C-like"/>
</dbReference>
<dbReference type="RefSeq" id="WP_014250180.1">
    <property type="nucleotide sequence ID" value="NC_016624.1"/>
</dbReference>
<evidence type="ECO:0000313" key="7">
    <source>
        <dbReference type="Proteomes" id="UP000005667"/>
    </source>
</evidence>
<accession>G7ZHJ5</accession>
<proteinExistence type="predicted"/>
<dbReference type="CDD" id="cd18012">
    <property type="entry name" value="DEXQc_arch_SWI2_SNF2"/>
    <property type="match status" value="1"/>
</dbReference>
<dbReference type="PROSITE" id="PS51194">
    <property type="entry name" value="HELICASE_CTER"/>
    <property type="match status" value="1"/>
</dbReference>
<dbReference type="InterPro" id="IPR000330">
    <property type="entry name" value="SNF2_N"/>
</dbReference>
<dbReference type="SMART" id="SM00487">
    <property type="entry name" value="DEXDc"/>
    <property type="match status" value="1"/>
</dbReference>
<evidence type="ECO:0000259" key="5">
    <source>
        <dbReference type="PROSITE" id="PS51194"/>
    </source>
</evidence>
<evidence type="ECO:0000256" key="1">
    <source>
        <dbReference type="ARBA" id="ARBA00022801"/>
    </source>
</evidence>
<dbReference type="HOGENOM" id="CLU_000315_21_0_5"/>
<keyword evidence="6" id="KW-0067">ATP-binding</keyword>
<name>G7ZHJ5_AZOL4</name>
<keyword evidence="2" id="KW-0862">Zinc</keyword>
<protein>
    <submittedName>
        <fullName evidence="6">DNA/RNA helicase</fullName>
    </submittedName>
</protein>
<dbReference type="AlphaFoldDB" id="G7ZHJ5"/>
<evidence type="ECO:0000259" key="3">
    <source>
        <dbReference type="PROSITE" id="PS50966"/>
    </source>
</evidence>
<dbReference type="GO" id="GO:0004386">
    <property type="term" value="F:helicase activity"/>
    <property type="evidence" value="ECO:0007669"/>
    <property type="project" value="UniProtKB-KW"/>
</dbReference>
<dbReference type="OrthoDB" id="9814088at2"/>
<organism evidence="6 7">
    <name type="scientific">Azospirillum lipoferum (strain 4B)</name>
    <dbReference type="NCBI Taxonomy" id="862719"/>
    <lineage>
        <taxon>Bacteria</taxon>
        <taxon>Pseudomonadati</taxon>
        <taxon>Pseudomonadota</taxon>
        <taxon>Alphaproteobacteria</taxon>
        <taxon>Rhodospirillales</taxon>
        <taxon>Azospirillaceae</taxon>
        <taxon>Azospirillum</taxon>
    </lineage>
</organism>
<keyword evidence="7" id="KW-1185">Reference proteome</keyword>
<dbReference type="GO" id="GO:0016787">
    <property type="term" value="F:hydrolase activity"/>
    <property type="evidence" value="ECO:0007669"/>
    <property type="project" value="UniProtKB-KW"/>
</dbReference>
<dbReference type="InterPro" id="IPR027417">
    <property type="entry name" value="P-loop_NTPase"/>
</dbReference>
<dbReference type="KEGG" id="ali:AZOLI_p50367"/>